<dbReference type="Pfam" id="PF00501">
    <property type="entry name" value="AMP-binding"/>
    <property type="match status" value="1"/>
</dbReference>
<comment type="caution">
    <text evidence="6">The sequence shown here is derived from an EMBL/GenBank/DDBJ whole genome shotgun (WGS) entry which is preliminary data.</text>
</comment>
<evidence type="ECO:0000259" key="5">
    <source>
        <dbReference type="Pfam" id="PF13193"/>
    </source>
</evidence>
<dbReference type="SUPFAM" id="SSF56801">
    <property type="entry name" value="Acetyl-CoA synthetase-like"/>
    <property type="match status" value="1"/>
</dbReference>
<comment type="similarity">
    <text evidence="1">Belongs to the ATP-dependent AMP-binding enzyme family.</text>
</comment>
<name>A0A0D0L1S8_AGRTU</name>
<evidence type="ECO:0000256" key="1">
    <source>
        <dbReference type="ARBA" id="ARBA00006432"/>
    </source>
</evidence>
<dbReference type="PANTHER" id="PTHR43201">
    <property type="entry name" value="ACYL-COA SYNTHETASE"/>
    <property type="match status" value="1"/>
</dbReference>
<accession>A0A0D0L1S8</accession>
<evidence type="ECO:0000259" key="4">
    <source>
        <dbReference type="Pfam" id="PF00501"/>
    </source>
</evidence>
<dbReference type="InterPro" id="IPR000873">
    <property type="entry name" value="AMP-dep_synth/lig_dom"/>
</dbReference>
<dbReference type="GO" id="GO:0046872">
    <property type="term" value="F:metal ion binding"/>
    <property type="evidence" value="ECO:0007669"/>
    <property type="project" value="UniProtKB-KW"/>
</dbReference>
<feature type="domain" description="AMP-dependent synthetase/ligase" evidence="4">
    <location>
        <begin position="104"/>
        <end position="271"/>
    </location>
</feature>
<keyword evidence="3" id="KW-0479">Metal-binding</keyword>
<evidence type="ECO:0000256" key="2">
    <source>
        <dbReference type="ARBA" id="ARBA00022598"/>
    </source>
</evidence>
<dbReference type="InterPro" id="IPR020845">
    <property type="entry name" value="AMP-binding_CS"/>
</dbReference>
<dbReference type="Pfam" id="PF13193">
    <property type="entry name" value="AMP-binding_C"/>
    <property type="match status" value="1"/>
</dbReference>
<proteinExistence type="inferred from homology"/>
<dbReference type="InterPro" id="IPR042099">
    <property type="entry name" value="ANL_N_sf"/>
</dbReference>
<dbReference type="PROSITE" id="PS00455">
    <property type="entry name" value="AMP_BINDING"/>
    <property type="match status" value="1"/>
</dbReference>
<dbReference type="GO" id="GO:0006631">
    <property type="term" value="P:fatty acid metabolic process"/>
    <property type="evidence" value="ECO:0007669"/>
    <property type="project" value="TreeGrafter"/>
</dbReference>
<dbReference type="Gene3D" id="3.40.50.12780">
    <property type="entry name" value="N-terminal domain of ligase-like"/>
    <property type="match status" value="1"/>
</dbReference>
<gene>
    <name evidence="6" type="ORF">RU07_06365</name>
</gene>
<feature type="domain" description="AMP-binding enzyme C-terminal" evidence="5">
    <location>
        <begin position="328"/>
        <end position="400"/>
    </location>
</feature>
<evidence type="ECO:0000313" key="6">
    <source>
        <dbReference type="EMBL" id="KIQ03645.1"/>
    </source>
</evidence>
<dbReference type="InterPro" id="IPR045851">
    <property type="entry name" value="AMP-bd_C_sf"/>
</dbReference>
<dbReference type="GO" id="GO:0031956">
    <property type="term" value="F:medium-chain fatty acid-CoA ligase activity"/>
    <property type="evidence" value="ECO:0007669"/>
    <property type="project" value="TreeGrafter"/>
</dbReference>
<sequence>MMTIGDQFYDKAHFDRRSAELAALAGLSGSVRYAVCFADTAEWLSLFFAIRDAGASVLPIHPGTPLEAAKRLALQAGCEKLFYNSFAGEILPDSIPASEGGELLQMSSGTTGAPKLIARTWKSIDAEIASYVETFTASATMTPIVACPTTHSYGLICGILVALHRGIAPIVVETSNPKYILKVMRETERPLLYSSPAVLHMLAQLLPVGEKMHAAMTSGTLLPEPWFVRIREKCDNLFQQYGCSEAGCVAINPDLTAAQDMGYVLPHVTAKAGAELDAASEIVIDKADGQPIHTRDLGYIRADGMLVFVSRMDDMINVAGLNVYPKDVEDAATAMPGISDAVAFRKSDRFAGERVALLYSAETAVSTATLREWLSQQLASHQLPSEMIQVADIPRQANGKISRRDVAARHAAGAFLSVQPGVAS</sequence>
<dbReference type="PANTHER" id="PTHR43201:SF5">
    <property type="entry name" value="MEDIUM-CHAIN ACYL-COA LIGASE ACSF2, MITOCHONDRIAL"/>
    <property type="match status" value="1"/>
</dbReference>
<dbReference type="NCBIfam" id="NF006167">
    <property type="entry name" value="PRK08308.1"/>
    <property type="match status" value="1"/>
</dbReference>
<dbReference type="InterPro" id="IPR025110">
    <property type="entry name" value="AMP-bd_C"/>
</dbReference>
<dbReference type="Gene3D" id="3.30.300.30">
    <property type="match status" value="1"/>
</dbReference>
<keyword evidence="2" id="KW-0436">Ligase</keyword>
<reference evidence="6 7" key="1">
    <citation type="submission" date="2014-12" db="EMBL/GenBank/DDBJ databases">
        <title>16Stimator: statistical estimation of ribosomal gene copy numbers from draft genome assemblies.</title>
        <authorList>
            <person name="Perisin M.A."/>
            <person name="Vetter M."/>
            <person name="Gilbert J.A."/>
            <person name="Bergelson J."/>
        </authorList>
    </citation>
    <scope>NUCLEOTIDE SEQUENCE [LARGE SCALE GENOMIC DNA]</scope>
    <source>
        <strain evidence="6 7">MEJ076</strain>
    </source>
</reference>
<dbReference type="AlphaFoldDB" id="A0A0D0L1S8"/>
<organism evidence="6 7">
    <name type="scientific">Agrobacterium tumefaciens</name>
    <dbReference type="NCBI Taxonomy" id="358"/>
    <lineage>
        <taxon>Bacteria</taxon>
        <taxon>Pseudomonadati</taxon>
        <taxon>Pseudomonadota</taxon>
        <taxon>Alphaproteobacteria</taxon>
        <taxon>Hyphomicrobiales</taxon>
        <taxon>Rhizobiaceae</taxon>
        <taxon>Rhizobium/Agrobacterium group</taxon>
        <taxon>Agrobacterium</taxon>
        <taxon>Agrobacterium tumefaciens complex</taxon>
    </lineage>
</organism>
<dbReference type="EMBL" id="JXQV01000006">
    <property type="protein sequence ID" value="KIQ03645.1"/>
    <property type="molecule type" value="Genomic_DNA"/>
</dbReference>
<evidence type="ECO:0000256" key="3">
    <source>
        <dbReference type="ARBA" id="ARBA00022723"/>
    </source>
</evidence>
<dbReference type="OrthoDB" id="495728at2"/>
<protein>
    <submittedName>
        <fullName evidence="6">Acyl-CoA synthetase</fullName>
    </submittedName>
</protein>
<evidence type="ECO:0000313" key="7">
    <source>
        <dbReference type="Proteomes" id="UP000035017"/>
    </source>
</evidence>
<dbReference type="Proteomes" id="UP000035017">
    <property type="component" value="Unassembled WGS sequence"/>
</dbReference>